<evidence type="ECO:0000313" key="2">
    <source>
        <dbReference type="Proteomes" id="UP000233524"/>
    </source>
</evidence>
<dbReference type="AlphaFoldDB" id="A0A2N3MZR6"/>
<dbReference type="Proteomes" id="UP000233524">
    <property type="component" value="Unassembled WGS sequence"/>
</dbReference>
<gene>
    <name evidence="1" type="ORF">jhhlp_008192</name>
</gene>
<organism evidence="1 2">
    <name type="scientific">Lomentospora prolificans</name>
    <dbReference type="NCBI Taxonomy" id="41688"/>
    <lineage>
        <taxon>Eukaryota</taxon>
        <taxon>Fungi</taxon>
        <taxon>Dikarya</taxon>
        <taxon>Ascomycota</taxon>
        <taxon>Pezizomycotina</taxon>
        <taxon>Sordariomycetes</taxon>
        <taxon>Hypocreomycetidae</taxon>
        <taxon>Microascales</taxon>
        <taxon>Microascaceae</taxon>
        <taxon>Lomentospora</taxon>
    </lineage>
</organism>
<reference evidence="1 2" key="1">
    <citation type="journal article" date="2017" name="G3 (Bethesda)">
        <title>First Draft Genome Sequence of the Pathogenic Fungus Lomentospora prolificans (Formerly Scedosporium prolificans).</title>
        <authorList>
            <person name="Luo R."/>
            <person name="Zimin A."/>
            <person name="Workman R."/>
            <person name="Fan Y."/>
            <person name="Pertea G."/>
            <person name="Grossman N."/>
            <person name="Wear M.P."/>
            <person name="Jia B."/>
            <person name="Miller H."/>
            <person name="Casadevall A."/>
            <person name="Timp W."/>
            <person name="Zhang S.X."/>
            <person name="Salzberg S.L."/>
        </authorList>
    </citation>
    <scope>NUCLEOTIDE SEQUENCE [LARGE SCALE GENOMIC DNA]</scope>
    <source>
        <strain evidence="1 2">JHH-5317</strain>
    </source>
</reference>
<proteinExistence type="predicted"/>
<comment type="caution">
    <text evidence="1">The sequence shown here is derived from an EMBL/GenBank/DDBJ whole genome shotgun (WGS) entry which is preliminary data.</text>
</comment>
<protein>
    <submittedName>
        <fullName evidence="1">Uncharacterized protein</fullName>
    </submittedName>
</protein>
<dbReference type="VEuPathDB" id="FungiDB:jhhlp_008192"/>
<dbReference type="EMBL" id="NLAX01001584">
    <property type="protein sequence ID" value="PKS05673.1"/>
    <property type="molecule type" value="Genomic_DNA"/>
</dbReference>
<evidence type="ECO:0000313" key="1">
    <source>
        <dbReference type="EMBL" id="PKS05673.1"/>
    </source>
</evidence>
<name>A0A2N3MZR6_9PEZI</name>
<sequence>MAACSPVADVHLIAMQKPSMHERQRLVGKHPLWFATERTETTHAVPESTDCEEWMLPLMPNSPVLALAKHINPRINSSVLFEDIAYTIDGGGLLASQGQVAGSLVTCGRGGGMVGVRVNETNPLYESDECKSLDAEPEGILIKIVRNPEYQEEAPTP</sequence>
<dbReference type="InParanoid" id="A0A2N3MZR6"/>
<dbReference type="OrthoDB" id="4577038at2759"/>
<keyword evidence="2" id="KW-1185">Reference proteome</keyword>
<accession>A0A2N3MZR6</accession>